<protein>
    <submittedName>
        <fullName evidence="7">Uncharacterized protein</fullName>
    </submittedName>
</protein>
<feature type="domain" description="Subtilisin-like protease fibronectin type-III" evidence="6">
    <location>
        <begin position="367"/>
        <end position="460"/>
    </location>
</feature>
<feature type="domain" description="Subtilisin-like protease fibronectin type-III" evidence="6">
    <location>
        <begin position="984"/>
        <end position="1083"/>
    </location>
</feature>
<organism evidence="7 8">
    <name type="scientific">Zingiber officinale</name>
    <name type="common">Ginger</name>
    <name type="synonym">Amomum zingiber</name>
    <dbReference type="NCBI Taxonomy" id="94328"/>
    <lineage>
        <taxon>Eukaryota</taxon>
        <taxon>Viridiplantae</taxon>
        <taxon>Streptophyta</taxon>
        <taxon>Embryophyta</taxon>
        <taxon>Tracheophyta</taxon>
        <taxon>Spermatophyta</taxon>
        <taxon>Magnoliopsida</taxon>
        <taxon>Liliopsida</taxon>
        <taxon>Zingiberales</taxon>
        <taxon>Zingiberaceae</taxon>
        <taxon>Zingiber</taxon>
    </lineage>
</organism>
<feature type="domain" description="Peptidase S8/S53" evidence="4">
    <location>
        <begin position="6"/>
        <end position="290"/>
    </location>
</feature>
<dbReference type="EMBL" id="JACMSC010000016">
    <property type="protein sequence ID" value="KAG6480864.1"/>
    <property type="molecule type" value="Genomic_DNA"/>
</dbReference>
<dbReference type="InterPro" id="IPR041469">
    <property type="entry name" value="Subtilisin-like_FN3"/>
</dbReference>
<name>A0A8J5FCI5_ZINOF</name>
<comment type="caution">
    <text evidence="7">The sequence shown here is derived from an EMBL/GenBank/DDBJ whole genome shotgun (WGS) entry which is preliminary data.</text>
</comment>
<dbReference type="GO" id="GO:0004252">
    <property type="term" value="F:serine-type endopeptidase activity"/>
    <property type="evidence" value="ECO:0007669"/>
    <property type="project" value="InterPro"/>
</dbReference>
<gene>
    <name evidence="7" type="ORF">ZIOFF_057452</name>
</gene>
<keyword evidence="8" id="KW-1185">Reference proteome</keyword>
<dbReference type="Pfam" id="PF17766">
    <property type="entry name" value="fn3_6"/>
    <property type="match status" value="2"/>
</dbReference>
<dbReference type="InterPro" id="IPR000209">
    <property type="entry name" value="Peptidase_S8/S53_dom"/>
</dbReference>
<evidence type="ECO:0000259" key="5">
    <source>
        <dbReference type="Pfam" id="PF05922"/>
    </source>
</evidence>
<accession>A0A8J5FCI5</accession>
<dbReference type="Gene3D" id="2.60.40.2310">
    <property type="match status" value="2"/>
</dbReference>
<dbReference type="InterPro" id="IPR037045">
    <property type="entry name" value="S8pro/Inhibitor_I9_sf"/>
</dbReference>
<dbReference type="InterPro" id="IPR036852">
    <property type="entry name" value="Peptidase_S8/S53_dom_sf"/>
</dbReference>
<proteinExistence type="inferred from homology"/>
<evidence type="ECO:0000259" key="4">
    <source>
        <dbReference type="Pfam" id="PF00082"/>
    </source>
</evidence>
<dbReference type="AlphaFoldDB" id="A0A8J5FCI5"/>
<dbReference type="CDD" id="cd02120">
    <property type="entry name" value="PA_subtilisin_like"/>
    <property type="match status" value="2"/>
</dbReference>
<evidence type="ECO:0000256" key="1">
    <source>
        <dbReference type="ARBA" id="ARBA00011073"/>
    </source>
</evidence>
<dbReference type="Gene3D" id="3.30.70.80">
    <property type="entry name" value="Peptidase S8 propeptide/proteinase inhibitor I9"/>
    <property type="match status" value="1"/>
</dbReference>
<evidence type="ECO:0000313" key="8">
    <source>
        <dbReference type="Proteomes" id="UP000734854"/>
    </source>
</evidence>
<evidence type="ECO:0000259" key="6">
    <source>
        <dbReference type="Pfam" id="PF17766"/>
    </source>
</evidence>
<keyword evidence="2" id="KW-0732">Signal</keyword>
<dbReference type="SUPFAM" id="SSF52743">
    <property type="entry name" value="Subtilisin-like"/>
    <property type="match status" value="2"/>
</dbReference>
<dbReference type="InterPro" id="IPR010259">
    <property type="entry name" value="S8pro/Inhibitor_I9"/>
</dbReference>
<dbReference type="Proteomes" id="UP000734854">
    <property type="component" value="Unassembled WGS sequence"/>
</dbReference>
<feature type="domain" description="Peptidase S8/S53" evidence="4">
    <location>
        <begin position="579"/>
        <end position="907"/>
    </location>
</feature>
<comment type="similarity">
    <text evidence="1 3">Belongs to the peptidase S8 family.</text>
</comment>
<dbReference type="GO" id="GO:0006508">
    <property type="term" value="P:proteolysis"/>
    <property type="evidence" value="ECO:0007669"/>
    <property type="project" value="InterPro"/>
</dbReference>
<dbReference type="Pfam" id="PF00082">
    <property type="entry name" value="Peptidase_S8"/>
    <property type="match status" value="2"/>
</dbReference>
<evidence type="ECO:0000313" key="7">
    <source>
        <dbReference type="EMBL" id="KAG6480864.1"/>
    </source>
</evidence>
<dbReference type="Gene3D" id="3.40.50.200">
    <property type="entry name" value="Peptidase S8/S53 domain"/>
    <property type="match status" value="2"/>
</dbReference>
<dbReference type="PANTHER" id="PTHR10795">
    <property type="entry name" value="PROPROTEIN CONVERTASE SUBTILISIN/KEXIN"/>
    <property type="match status" value="1"/>
</dbReference>
<comment type="caution">
    <text evidence="3">Lacks conserved residue(s) required for the propagation of feature annotation.</text>
</comment>
<dbReference type="Pfam" id="PF05922">
    <property type="entry name" value="Inhibitor_I9"/>
    <property type="match status" value="1"/>
</dbReference>
<evidence type="ECO:0000256" key="3">
    <source>
        <dbReference type="PROSITE-ProRule" id="PRU01240"/>
    </source>
</evidence>
<dbReference type="InterPro" id="IPR045051">
    <property type="entry name" value="SBT"/>
</dbReference>
<dbReference type="PROSITE" id="PS51892">
    <property type="entry name" value="SUBTILASE"/>
    <property type="match status" value="2"/>
</dbReference>
<sequence>MLSEPSPRDFQGHGTHTASIAAGRTVSHASLYGLAKGMARGAVPSARLAVYKVCWWFGCTDQDILAAFDDAISDGVDIISLSVAYAVAADYFQDSIAIGAFHAMANGILTSTAAGNAGPYRGTVSNVAPWTLVAAASSIDRHIIDKVVTGNHVSTLGASVNTFATKNRDDHPLIYMQGNATILPGDCTALPDINMVKGKIVLCKYFYDEIFSTGIKGLIFIDDSSLDVSFIYPVPFITVSSVDGLNLLNYINNTKNPVANIHKSEEVFDSEAPLVASFSSRGPNTITPDILKVITKPMYPSARQDELSYGAGQLNPVKAVDPGLVYDAGASDYVQMLCNSAYNETMIKMVTGDASSCSGSSKGTARDLNYPSMALHVQSGKAFAAKFLRTVTNVGGARRCRYKAEVWADHKLNVTVNPSKLKFSELKEKRQFTVSVSGGPLPGNSTAPATVIWFGSQLVVEVVETGPETLVTSSNEERKVYIVYMGAQHSSQYPTYELHLNLLKEIFVNCSPSESLVYSYQRSFSGFAAKLSIDEAEKLNDMEGIVSVFPSKTLKLRTTRSWDFLNLSQRVNRNLTLESDIIIGMIDTGIWPESKSFSGQGLRPPPRKWKGACVNMTCNNEPSPRDFQGHGTHTASIAAGRTVSHASLYGLAKGMARGAVPSARLAVYKVCWWFGCTDQDILAAFDDAISDGVDIISLSVAYAIAADYFQDSIAIGAFHAMANGILTSTAAGNAGPYRGTVSNVAPWTLVAAASSIDRHIIDKVVTGNHVSTLGASVNTFATKNRDDHPLIYMQGNATILPGDCTALPDINMVKGKIVLCKYFYDEIFSTGIKGLIFIDDSSLDVSFIYPVPFITVSSVDGLNLLNYINNTKNPVANIHKSEEVFDSEAPLVASFSSRGPNTITPDILKVITKPMYPSARQDELSYGAGQLNPVKAVDPGLVYDAGASDYVQMLCNSAYNETMIKMVTGDASSCSASSKGTVRDLNYPSMALHVQSGKAFAAKFLRTVTNVGGARRCRYKAEVWADHRLNVAVNPSKLKFSELKEKRQFTVSVSGGPLPGNSTAPATVIWSDGEHQVRSVMVVYTD</sequence>
<evidence type="ECO:0000256" key="2">
    <source>
        <dbReference type="ARBA" id="ARBA00022729"/>
    </source>
</evidence>
<feature type="domain" description="Inhibitor I9" evidence="5">
    <location>
        <begin position="480"/>
        <end position="556"/>
    </location>
</feature>
<reference evidence="7 8" key="1">
    <citation type="submission" date="2020-08" db="EMBL/GenBank/DDBJ databases">
        <title>Plant Genome Project.</title>
        <authorList>
            <person name="Zhang R.-G."/>
        </authorList>
    </citation>
    <scope>NUCLEOTIDE SEQUENCE [LARGE SCALE GENOMIC DNA]</scope>
    <source>
        <tissue evidence="7">Rhizome</tissue>
    </source>
</reference>